<accession>A0A218MLE0</accession>
<feature type="transmembrane region" description="Helical" evidence="1">
    <location>
        <begin position="12"/>
        <end position="32"/>
    </location>
</feature>
<feature type="transmembrane region" description="Helical" evidence="1">
    <location>
        <begin position="44"/>
        <end position="62"/>
    </location>
</feature>
<keyword evidence="1" id="KW-0472">Membrane</keyword>
<evidence type="ECO:0000256" key="1">
    <source>
        <dbReference type="SAM" id="Phobius"/>
    </source>
</evidence>
<evidence type="ECO:0008006" key="3">
    <source>
        <dbReference type="Google" id="ProtNLM"/>
    </source>
</evidence>
<dbReference type="EMBL" id="KY052814">
    <property type="protein sequence ID" value="ASF00106.1"/>
    <property type="molecule type" value="Genomic_DNA"/>
</dbReference>
<keyword evidence="1" id="KW-1133">Transmembrane helix</keyword>
<proteinExistence type="predicted"/>
<keyword evidence="1" id="KW-0812">Transmembrane</keyword>
<sequence>MTPETLDRWRILPRLMMLVMTGVYIRCIEWALSQPELTTQQAGLISVITGAMTGSFAIWMGAEKAEPRKMEREER</sequence>
<organism evidence="2">
    <name type="scientific">uncultured virus</name>
    <dbReference type="NCBI Taxonomy" id="340016"/>
    <lineage>
        <taxon>Viruses</taxon>
        <taxon>environmental samples</taxon>
    </lineage>
</organism>
<evidence type="ECO:0000313" key="2">
    <source>
        <dbReference type="EMBL" id="ASF00106.1"/>
    </source>
</evidence>
<protein>
    <recommendedName>
        <fullName evidence="3">Holin</fullName>
    </recommendedName>
</protein>
<reference evidence="2" key="1">
    <citation type="submission" date="2016-10" db="EMBL/GenBank/DDBJ databases">
        <authorList>
            <person name="Varghese N."/>
        </authorList>
    </citation>
    <scope>NUCLEOTIDE SEQUENCE</scope>
</reference>
<reference evidence="2" key="2">
    <citation type="journal article" date="2017" name="Nat. Commun.">
        <title>Single-virus genomics reveals hidden cosmopolitan and abundant viruses.</title>
        <authorList>
            <person name="Martinez-Hernandez F."/>
            <person name="Fornas O."/>
            <person name="Lluesma Gomez M."/>
            <person name="Bolduc B."/>
            <person name="de la Cruz Pena M.J."/>
            <person name="Martinez J.M."/>
            <person name="Anton J."/>
            <person name="Gasol J.M."/>
            <person name="Rosselli R."/>
            <person name="Rodriguez-Valera F."/>
            <person name="Sullivan M.B."/>
            <person name="Acinas S.G."/>
            <person name="Martinez-Garcia M."/>
        </authorList>
    </citation>
    <scope>NUCLEOTIDE SEQUENCE</scope>
</reference>
<name>A0A218MLE0_9VIRU</name>